<dbReference type="InterPro" id="IPR036051">
    <property type="entry name" value="KRAB_dom_sf"/>
</dbReference>
<gene>
    <name evidence="4" type="primary">ZNF212</name>
</gene>
<protein>
    <submittedName>
        <fullName evidence="4">Zinc finger protein 212</fullName>
    </submittedName>
</protein>
<dbReference type="AlphaFoldDB" id="A0A8D0V355"/>
<feature type="region of interest" description="Disordered" evidence="1">
    <location>
        <begin position="1"/>
        <end position="34"/>
    </location>
</feature>
<sequence length="339" mass="38148">MAEAAPAEAPERDKQPGEERPSTPSPSPQSAAEKDSYLYSTEITLWTVVAAIQAVEKKVDSCLARLLTLEGRTGMAEKKLADCEKTALEFGNQLEGKWAVLGTLLQEYGLLQRRLENMENLLRNRNFWILRLPPGSKGEAPKVPVTFDDVAVYFSEQEWGKLDEWQKELYKHVMRGNYETLVSLDYAISKPDILSRMERGEEPCPEGTWGREEGRQSEEARPQRPAAAVSPCRSLLLGKDPHGTLSHRAACQHQRFVLHQRGGRIFRWRVTVPSPGCPARPRARSPMALFFPHHPLAWLEKCCLKQASCHEECGLVTETRPHPPPCEAAQPHSLSRLTV</sequence>
<dbReference type="SMART" id="SM00349">
    <property type="entry name" value="KRAB"/>
    <property type="match status" value="1"/>
</dbReference>
<dbReference type="SUPFAM" id="SSF109640">
    <property type="entry name" value="KRAB domain (Kruppel-associated box)"/>
    <property type="match status" value="1"/>
</dbReference>
<dbReference type="Pfam" id="PF01352">
    <property type="entry name" value="KRAB"/>
    <property type="match status" value="1"/>
</dbReference>
<dbReference type="PANTHER" id="PTHR23232:SF118">
    <property type="entry name" value="ZINC FINGER PROTEIN 746"/>
    <property type="match status" value="1"/>
</dbReference>
<dbReference type="PROSITE" id="PS50806">
    <property type="entry name" value="KRAB_RELATED"/>
    <property type="match status" value="1"/>
</dbReference>
<dbReference type="GO" id="GO:0006355">
    <property type="term" value="P:regulation of DNA-templated transcription"/>
    <property type="evidence" value="ECO:0007669"/>
    <property type="project" value="InterPro"/>
</dbReference>
<feature type="compositionally biased region" description="Basic and acidic residues" evidence="1">
    <location>
        <begin position="209"/>
        <end position="222"/>
    </location>
</feature>
<dbReference type="PANTHER" id="PTHR23232">
    <property type="entry name" value="KRAB DOMAIN C2H2 ZINC FINGER"/>
    <property type="match status" value="1"/>
</dbReference>
<dbReference type="InterPro" id="IPR001909">
    <property type="entry name" value="KRAB"/>
</dbReference>
<organism evidence="4 5">
    <name type="scientific">Sus scrofa</name>
    <name type="common">Pig</name>
    <dbReference type="NCBI Taxonomy" id="9823"/>
    <lineage>
        <taxon>Eukaryota</taxon>
        <taxon>Metazoa</taxon>
        <taxon>Chordata</taxon>
        <taxon>Craniata</taxon>
        <taxon>Vertebrata</taxon>
        <taxon>Euteleostomi</taxon>
        <taxon>Mammalia</taxon>
        <taxon>Eutheria</taxon>
        <taxon>Laurasiatheria</taxon>
        <taxon>Artiodactyla</taxon>
        <taxon>Suina</taxon>
        <taxon>Suidae</taxon>
        <taxon>Sus</taxon>
    </lineage>
</organism>
<feature type="region of interest" description="Disordered" evidence="1">
    <location>
        <begin position="320"/>
        <end position="339"/>
    </location>
</feature>
<proteinExistence type="predicted"/>
<feature type="domain" description="KRAB" evidence="2">
    <location>
        <begin position="145"/>
        <end position="216"/>
    </location>
</feature>
<dbReference type="Proteomes" id="UP000694727">
    <property type="component" value="Unplaced"/>
</dbReference>
<dbReference type="CDD" id="cd07765">
    <property type="entry name" value="KRAB_A-box"/>
    <property type="match status" value="1"/>
</dbReference>
<dbReference type="PROSITE" id="PS50805">
    <property type="entry name" value="KRAB"/>
    <property type="match status" value="1"/>
</dbReference>
<dbReference type="InterPro" id="IPR003655">
    <property type="entry name" value="aKRAB"/>
</dbReference>
<dbReference type="Ensembl" id="ENSSSCT00025107807.1">
    <property type="protein sequence ID" value="ENSSSCP00025048706.1"/>
    <property type="gene ID" value="ENSSSCG00025077520.1"/>
</dbReference>
<dbReference type="Gene3D" id="6.10.140.140">
    <property type="match status" value="1"/>
</dbReference>
<evidence type="ECO:0000313" key="5">
    <source>
        <dbReference type="Proteomes" id="UP000694727"/>
    </source>
</evidence>
<accession>A0A8D0V355</accession>
<dbReference type="InterPro" id="IPR050169">
    <property type="entry name" value="Krueppel_C2H2_ZnF"/>
</dbReference>
<feature type="region of interest" description="Disordered" evidence="1">
    <location>
        <begin position="199"/>
        <end position="226"/>
    </location>
</feature>
<feature type="domain" description="KRAB-related" evidence="3">
    <location>
        <begin position="142"/>
        <end position="206"/>
    </location>
</feature>
<evidence type="ECO:0000313" key="4">
    <source>
        <dbReference type="Ensembl" id="ENSSSCP00025048706.1"/>
    </source>
</evidence>
<name>A0A8D0V355_PIG</name>
<reference evidence="4" key="1">
    <citation type="submission" date="2025-08" db="UniProtKB">
        <authorList>
            <consortium name="Ensembl"/>
        </authorList>
    </citation>
    <scope>IDENTIFICATION</scope>
</reference>
<evidence type="ECO:0000256" key="1">
    <source>
        <dbReference type="SAM" id="MobiDB-lite"/>
    </source>
</evidence>
<evidence type="ECO:0000259" key="2">
    <source>
        <dbReference type="PROSITE" id="PS50805"/>
    </source>
</evidence>
<feature type="compositionally biased region" description="Basic and acidic residues" evidence="1">
    <location>
        <begin position="9"/>
        <end position="21"/>
    </location>
</feature>
<evidence type="ECO:0000259" key="3">
    <source>
        <dbReference type="PROSITE" id="PS50806"/>
    </source>
</evidence>